<feature type="region of interest" description="Disordered" evidence="1">
    <location>
        <begin position="13"/>
        <end position="47"/>
    </location>
</feature>
<name>A0AAV4R3D0_9ARAC</name>
<evidence type="ECO:0000313" key="2">
    <source>
        <dbReference type="EMBL" id="GIY14912.1"/>
    </source>
</evidence>
<dbReference type="Proteomes" id="UP001054837">
    <property type="component" value="Unassembled WGS sequence"/>
</dbReference>
<evidence type="ECO:0000313" key="3">
    <source>
        <dbReference type="Proteomes" id="UP001054837"/>
    </source>
</evidence>
<proteinExistence type="predicted"/>
<protein>
    <submittedName>
        <fullName evidence="2">Uncharacterized protein</fullName>
    </submittedName>
</protein>
<organism evidence="2 3">
    <name type="scientific">Caerostris darwini</name>
    <dbReference type="NCBI Taxonomy" id="1538125"/>
    <lineage>
        <taxon>Eukaryota</taxon>
        <taxon>Metazoa</taxon>
        <taxon>Ecdysozoa</taxon>
        <taxon>Arthropoda</taxon>
        <taxon>Chelicerata</taxon>
        <taxon>Arachnida</taxon>
        <taxon>Araneae</taxon>
        <taxon>Araneomorphae</taxon>
        <taxon>Entelegynae</taxon>
        <taxon>Araneoidea</taxon>
        <taxon>Araneidae</taxon>
        <taxon>Caerostris</taxon>
    </lineage>
</organism>
<comment type="caution">
    <text evidence="2">The sequence shown here is derived from an EMBL/GenBank/DDBJ whole genome shotgun (WGS) entry which is preliminary data.</text>
</comment>
<dbReference type="AlphaFoldDB" id="A0AAV4R3D0"/>
<evidence type="ECO:0000256" key="1">
    <source>
        <dbReference type="SAM" id="MobiDB-lite"/>
    </source>
</evidence>
<sequence>MLMTGYLLCSTSNSISSRTSTRNETQVSGKRKLKPITQNRGEDTSQSEDLLGEIFSEKYRIWADVPQRPMGYFGDMFVHSRTATEVNKYPDHHFLCHFFCGSLGDYLSRISNRGPVYEMH</sequence>
<reference evidence="2 3" key="1">
    <citation type="submission" date="2021-06" db="EMBL/GenBank/DDBJ databases">
        <title>Caerostris darwini draft genome.</title>
        <authorList>
            <person name="Kono N."/>
            <person name="Arakawa K."/>
        </authorList>
    </citation>
    <scope>NUCLEOTIDE SEQUENCE [LARGE SCALE GENOMIC DNA]</scope>
</reference>
<keyword evidence="3" id="KW-1185">Reference proteome</keyword>
<feature type="compositionally biased region" description="Low complexity" evidence="1">
    <location>
        <begin position="13"/>
        <end position="23"/>
    </location>
</feature>
<gene>
    <name evidence="2" type="ORF">CDAR_412431</name>
</gene>
<accession>A0AAV4R3D0</accession>
<dbReference type="EMBL" id="BPLQ01005436">
    <property type="protein sequence ID" value="GIY14912.1"/>
    <property type="molecule type" value="Genomic_DNA"/>
</dbReference>